<dbReference type="Proteomes" id="UP000281553">
    <property type="component" value="Unassembled WGS sequence"/>
</dbReference>
<dbReference type="OrthoDB" id="3900342at2759"/>
<protein>
    <submittedName>
        <fullName evidence="2">Uncharacterized protein</fullName>
    </submittedName>
</protein>
<sequence>MTLAFTIESLADFLSLGTLIAYSMTAIGVIFIRYCPPPELNGLPDADLQKPANSVAPERVHVSAEF</sequence>
<dbReference type="EMBL" id="UYRU01062726">
    <property type="protein sequence ID" value="VDN15498.1"/>
    <property type="molecule type" value="Genomic_DNA"/>
</dbReference>
<feature type="transmembrane region" description="Helical" evidence="1">
    <location>
        <begin position="13"/>
        <end position="32"/>
    </location>
</feature>
<keyword evidence="3" id="KW-1185">Reference proteome</keyword>
<keyword evidence="1" id="KW-0472">Membrane</keyword>
<keyword evidence="1" id="KW-0812">Transmembrane</keyword>
<proteinExistence type="predicted"/>
<evidence type="ECO:0000313" key="3">
    <source>
        <dbReference type="Proteomes" id="UP000281553"/>
    </source>
</evidence>
<accession>A0A3P7LZJ0</accession>
<organism evidence="2 3">
    <name type="scientific">Dibothriocephalus latus</name>
    <name type="common">Fish tapeworm</name>
    <name type="synonym">Diphyllobothrium latum</name>
    <dbReference type="NCBI Taxonomy" id="60516"/>
    <lineage>
        <taxon>Eukaryota</taxon>
        <taxon>Metazoa</taxon>
        <taxon>Spiralia</taxon>
        <taxon>Lophotrochozoa</taxon>
        <taxon>Platyhelminthes</taxon>
        <taxon>Cestoda</taxon>
        <taxon>Eucestoda</taxon>
        <taxon>Diphyllobothriidea</taxon>
        <taxon>Diphyllobothriidae</taxon>
        <taxon>Dibothriocephalus</taxon>
    </lineage>
</organism>
<keyword evidence="1" id="KW-1133">Transmembrane helix</keyword>
<gene>
    <name evidence="2" type="ORF">DILT_LOCUS11329</name>
</gene>
<evidence type="ECO:0000256" key="1">
    <source>
        <dbReference type="SAM" id="Phobius"/>
    </source>
</evidence>
<dbReference type="AlphaFoldDB" id="A0A3P7LZJ0"/>
<evidence type="ECO:0000313" key="2">
    <source>
        <dbReference type="EMBL" id="VDN15498.1"/>
    </source>
</evidence>
<name>A0A3P7LZJ0_DIBLA</name>
<reference evidence="2 3" key="1">
    <citation type="submission" date="2018-11" db="EMBL/GenBank/DDBJ databases">
        <authorList>
            <consortium name="Pathogen Informatics"/>
        </authorList>
    </citation>
    <scope>NUCLEOTIDE SEQUENCE [LARGE SCALE GENOMIC DNA]</scope>
</reference>